<sequence length="112" mass="11903">MHQPNESLTIAQRCRDSFVKLWQDEAGFVVSMELILIVTILVIGMIAGLTALRDAVVGELTDVARSVQQMNQSYSVNGVENGSASTSGSGFQDHNDGGSSTCIVVFGPPDES</sequence>
<dbReference type="AlphaFoldDB" id="A0A517NYY7"/>
<name>A0A517NYY7_9BACT</name>
<protein>
    <submittedName>
        <fullName evidence="3">Uncharacterized protein</fullName>
    </submittedName>
</protein>
<feature type="compositionally biased region" description="Polar residues" evidence="1">
    <location>
        <begin position="78"/>
        <end position="102"/>
    </location>
</feature>
<feature type="region of interest" description="Disordered" evidence="1">
    <location>
        <begin position="78"/>
        <end position="112"/>
    </location>
</feature>
<accession>A0A517NYY7</accession>
<dbReference type="RefSeq" id="WP_145420142.1">
    <property type="nucleotide sequence ID" value="NZ_CP036526.1"/>
</dbReference>
<evidence type="ECO:0000256" key="1">
    <source>
        <dbReference type="SAM" id="MobiDB-lite"/>
    </source>
</evidence>
<feature type="transmembrane region" description="Helical" evidence="2">
    <location>
        <begin position="28"/>
        <end position="52"/>
    </location>
</feature>
<gene>
    <name evidence="3" type="ORF">K239x_43490</name>
</gene>
<evidence type="ECO:0000313" key="4">
    <source>
        <dbReference type="Proteomes" id="UP000319817"/>
    </source>
</evidence>
<proteinExistence type="predicted"/>
<dbReference type="OrthoDB" id="278295at2"/>
<keyword evidence="2" id="KW-0812">Transmembrane</keyword>
<organism evidence="3 4">
    <name type="scientific">Stieleria marina</name>
    <dbReference type="NCBI Taxonomy" id="1930275"/>
    <lineage>
        <taxon>Bacteria</taxon>
        <taxon>Pseudomonadati</taxon>
        <taxon>Planctomycetota</taxon>
        <taxon>Planctomycetia</taxon>
        <taxon>Pirellulales</taxon>
        <taxon>Pirellulaceae</taxon>
        <taxon>Stieleria</taxon>
    </lineage>
</organism>
<evidence type="ECO:0000313" key="3">
    <source>
        <dbReference type="EMBL" id="QDT12340.1"/>
    </source>
</evidence>
<dbReference type="EMBL" id="CP036526">
    <property type="protein sequence ID" value="QDT12340.1"/>
    <property type="molecule type" value="Genomic_DNA"/>
</dbReference>
<keyword evidence="2" id="KW-1133">Transmembrane helix</keyword>
<keyword evidence="2" id="KW-0472">Membrane</keyword>
<reference evidence="3 4" key="1">
    <citation type="submission" date="2019-02" db="EMBL/GenBank/DDBJ databases">
        <title>Deep-cultivation of Planctomycetes and their phenomic and genomic characterization uncovers novel biology.</title>
        <authorList>
            <person name="Wiegand S."/>
            <person name="Jogler M."/>
            <person name="Boedeker C."/>
            <person name="Pinto D."/>
            <person name="Vollmers J."/>
            <person name="Rivas-Marin E."/>
            <person name="Kohn T."/>
            <person name="Peeters S.H."/>
            <person name="Heuer A."/>
            <person name="Rast P."/>
            <person name="Oberbeckmann S."/>
            <person name="Bunk B."/>
            <person name="Jeske O."/>
            <person name="Meyerdierks A."/>
            <person name="Storesund J.E."/>
            <person name="Kallscheuer N."/>
            <person name="Luecker S."/>
            <person name="Lage O.M."/>
            <person name="Pohl T."/>
            <person name="Merkel B.J."/>
            <person name="Hornburger P."/>
            <person name="Mueller R.-W."/>
            <person name="Bruemmer F."/>
            <person name="Labrenz M."/>
            <person name="Spormann A.M."/>
            <person name="Op den Camp H."/>
            <person name="Overmann J."/>
            <person name="Amann R."/>
            <person name="Jetten M.S.M."/>
            <person name="Mascher T."/>
            <person name="Medema M.H."/>
            <person name="Devos D.P."/>
            <person name="Kaster A.-K."/>
            <person name="Ovreas L."/>
            <person name="Rohde M."/>
            <person name="Galperin M.Y."/>
            <person name="Jogler C."/>
        </authorList>
    </citation>
    <scope>NUCLEOTIDE SEQUENCE [LARGE SCALE GENOMIC DNA]</scope>
    <source>
        <strain evidence="3 4">K23_9</strain>
    </source>
</reference>
<evidence type="ECO:0000256" key="2">
    <source>
        <dbReference type="SAM" id="Phobius"/>
    </source>
</evidence>
<keyword evidence="4" id="KW-1185">Reference proteome</keyword>
<dbReference type="Proteomes" id="UP000319817">
    <property type="component" value="Chromosome"/>
</dbReference>